<gene>
    <name evidence="3" type="ORF">R4Z09_09460</name>
</gene>
<evidence type="ECO:0000313" key="4">
    <source>
        <dbReference type="Proteomes" id="UP001357223"/>
    </source>
</evidence>
<reference evidence="3 4" key="1">
    <citation type="submission" date="2023-10" db="EMBL/GenBank/DDBJ databases">
        <title>Niallia locisalis sp.nov. isolated from a salt pond sample.</title>
        <authorList>
            <person name="Li X.-J."/>
            <person name="Dong L."/>
        </authorList>
    </citation>
    <scope>NUCLEOTIDE SEQUENCE [LARGE SCALE GENOMIC DNA]</scope>
    <source>
        <strain evidence="3 4">DSM 29761</strain>
    </source>
</reference>
<evidence type="ECO:0000313" key="3">
    <source>
        <dbReference type="EMBL" id="WVX83186.1"/>
    </source>
</evidence>
<keyword evidence="4" id="KW-1185">Reference proteome</keyword>
<organism evidence="3 4">
    <name type="scientific">Niallia oryzisoli</name>
    <dbReference type="NCBI Taxonomy" id="1737571"/>
    <lineage>
        <taxon>Bacteria</taxon>
        <taxon>Bacillati</taxon>
        <taxon>Bacillota</taxon>
        <taxon>Bacilli</taxon>
        <taxon>Bacillales</taxon>
        <taxon>Bacillaceae</taxon>
        <taxon>Niallia</taxon>
    </lineage>
</organism>
<feature type="region of interest" description="Disordered" evidence="1">
    <location>
        <begin position="77"/>
        <end position="103"/>
    </location>
</feature>
<accession>A0ABZ2CHB3</accession>
<keyword evidence="2" id="KW-0472">Membrane</keyword>
<evidence type="ECO:0008006" key="5">
    <source>
        <dbReference type="Google" id="ProtNLM"/>
    </source>
</evidence>
<feature type="transmembrane region" description="Helical" evidence="2">
    <location>
        <begin position="6"/>
        <end position="25"/>
    </location>
</feature>
<evidence type="ECO:0000256" key="2">
    <source>
        <dbReference type="SAM" id="Phobius"/>
    </source>
</evidence>
<dbReference type="Proteomes" id="UP001357223">
    <property type="component" value="Chromosome"/>
</dbReference>
<dbReference type="RefSeq" id="WP_338452073.1">
    <property type="nucleotide sequence ID" value="NZ_CP137640.1"/>
</dbReference>
<protein>
    <recommendedName>
        <fullName evidence="5">Coupling factor for flagellin transcription and translation</fullName>
    </recommendedName>
</protein>
<dbReference type="EMBL" id="CP137640">
    <property type="protein sequence ID" value="WVX83186.1"/>
    <property type="molecule type" value="Genomic_DNA"/>
</dbReference>
<name>A0ABZ2CHB3_9BACI</name>
<keyword evidence="2" id="KW-0812">Transmembrane</keyword>
<keyword evidence="2" id="KW-1133">Transmembrane helix</keyword>
<proteinExistence type="predicted"/>
<evidence type="ECO:0000256" key="1">
    <source>
        <dbReference type="SAM" id="MobiDB-lite"/>
    </source>
</evidence>
<sequence>MTVFFIIISIVLNIIALMGIVILFLRQNKLVKIEENQKKTTKEMEELMSSYLFEMKDENERFIKRVKEMNEEQLATFKQKEKESLPQKKPAHLVPKNDDQPDLSSRLENTVSLQAARAYQKQKLNLSEKEVVLETDRHQGEAVELDDRKVLQTKENTPESTHNELLKESLLFQILIMKQQGFTVEEMAKRLNKGKTEIALLLKFHEKHQE</sequence>